<dbReference type="PANTHER" id="PTHR42085">
    <property type="entry name" value="F-BOX DOMAIN-CONTAINING PROTEIN"/>
    <property type="match status" value="1"/>
</dbReference>
<organism evidence="1 2">
    <name type="scientific">Cochliobolus sativus (strain ND90Pr / ATCC 201652)</name>
    <name type="common">Common root rot and spot blotch fungus</name>
    <name type="synonym">Bipolaris sorokiniana</name>
    <dbReference type="NCBI Taxonomy" id="665912"/>
    <lineage>
        <taxon>Eukaryota</taxon>
        <taxon>Fungi</taxon>
        <taxon>Dikarya</taxon>
        <taxon>Ascomycota</taxon>
        <taxon>Pezizomycotina</taxon>
        <taxon>Dothideomycetes</taxon>
        <taxon>Pleosporomycetidae</taxon>
        <taxon>Pleosporales</taxon>
        <taxon>Pleosporineae</taxon>
        <taxon>Pleosporaceae</taxon>
        <taxon>Bipolaris</taxon>
    </lineage>
</organism>
<dbReference type="GeneID" id="19134299"/>
<name>M2T3G1_COCSN</name>
<accession>M2T3G1</accession>
<reference evidence="1 2" key="1">
    <citation type="journal article" date="2012" name="PLoS Pathog.">
        <title>Diverse lifestyles and strategies of plant pathogenesis encoded in the genomes of eighteen Dothideomycetes fungi.</title>
        <authorList>
            <person name="Ohm R.A."/>
            <person name="Feau N."/>
            <person name="Henrissat B."/>
            <person name="Schoch C.L."/>
            <person name="Horwitz B.A."/>
            <person name="Barry K.W."/>
            <person name="Condon B.J."/>
            <person name="Copeland A.C."/>
            <person name="Dhillon B."/>
            <person name="Glaser F."/>
            <person name="Hesse C.N."/>
            <person name="Kosti I."/>
            <person name="LaButti K."/>
            <person name="Lindquist E.A."/>
            <person name="Lucas S."/>
            <person name="Salamov A.A."/>
            <person name="Bradshaw R.E."/>
            <person name="Ciuffetti L."/>
            <person name="Hamelin R.C."/>
            <person name="Kema G.H.J."/>
            <person name="Lawrence C."/>
            <person name="Scott J.A."/>
            <person name="Spatafora J.W."/>
            <person name="Turgeon B.G."/>
            <person name="de Wit P.J.G.M."/>
            <person name="Zhong S."/>
            <person name="Goodwin S.B."/>
            <person name="Grigoriev I.V."/>
        </authorList>
    </citation>
    <scope>NUCLEOTIDE SEQUENCE [LARGE SCALE GENOMIC DNA]</scope>
    <source>
        <strain evidence="2">ND90Pr / ATCC 201652</strain>
    </source>
</reference>
<dbReference type="EMBL" id="KB445637">
    <property type="protein sequence ID" value="EMD68970.1"/>
    <property type="molecule type" value="Genomic_DNA"/>
</dbReference>
<sequence length="351" mass="41346">MAHCNDLHPQPFSIRIESSKSFSHPLPGLPPTTTPRTDLFDTPFPFLSLPRELRDLIYSHTLHDRGIHYRDRIKAATRWSQQRTLASHLNLLLTSRQIHIEALSVLFRTRTVEISPRKLHRTRKQSNQLSLSHVLCSFPLAPARLMTRVQIVYHEYSIYAPSKYNTYPFPPANDGELMFIMWEHIVRDAWTLKEHFPHLKRFEAWSRMLKQKMGPAFFAEQHDCHTLDESERRQRVNQVAAKLVSWLEQELGGTELVPPQWLRIIFSEEPQPSTSRIIFWRGQPEVPDQSNESFLRFQHEVLEHTHLLLAKKRELTHEEREASGRIWLEECSMKRKRGRTGWCEEVDTSTP</sequence>
<evidence type="ECO:0000313" key="1">
    <source>
        <dbReference type="EMBL" id="EMD68970.1"/>
    </source>
</evidence>
<dbReference type="AlphaFoldDB" id="M2T3G1"/>
<proteinExistence type="predicted"/>
<dbReference type="HOGENOM" id="CLU_794511_0_0_1"/>
<reference evidence="2" key="2">
    <citation type="journal article" date="2013" name="PLoS Genet.">
        <title>Comparative genome structure, secondary metabolite, and effector coding capacity across Cochliobolus pathogens.</title>
        <authorList>
            <person name="Condon B.J."/>
            <person name="Leng Y."/>
            <person name="Wu D."/>
            <person name="Bushley K.E."/>
            <person name="Ohm R.A."/>
            <person name="Otillar R."/>
            <person name="Martin J."/>
            <person name="Schackwitz W."/>
            <person name="Grimwood J."/>
            <person name="MohdZainudin N."/>
            <person name="Xue C."/>
            <person name="Wang R."/>
            <person name="Manning V.A."/>
            <person name="Dhillon B."/>
            <person name="Tu Z.J."/>
            <person name="Steffenson B.J."/>
            <person name="Salamov A."/>
            <person name="Sun H."/>
            <person name="Lowry S."/>
            <person name="LaButti K."/>
            <person name="Han J."/>
            <person name="Copeland A."/>
            <person name="Lindquist E."/>
            <person name="Barry K."/>
            <person name="Schmutz J."/>
            <person name="Baker S.E."/>
            <person name="Ciuffetti L.M."/>
            <person name="Grigoriev I.V."/>
            <person name="Zhong S."/>
            <person name="Turgeon B.G."/>
        </authorList>
    </citation>
    <scope>NUCLEOTIDE SEQUENCE [LARGE SCALE GENOMIC DNA]</scope>
    <source>
        <strain evidence="2">ND90Pr / ATCC 201652</strain>
    </source>
</reference>
<gene>
    <name evidence="1" type="ORF">COCSADRAFT_204734</name>
</gene>
<evidence type="ECO:0000313" key="2">
    <source>
        <dbReference type="Proteomes" id="UP000016934"/>
    </source>
</evidence>
<dbReference type="KEGG" id="bsc:COCSADRAFT_204734"/>
<dbReference type="OrthoDB" id="5372935at2759"/>
<protein>
    <recommendedName>
        <fullName evidence="3">F-box domain-containing protein</fullName>
    </recommendedName>
</protein>
<evidence type="ECO:0008006" key="3">
    <source>
        <dbReference type="Google" id="ProtNLM"/>
    </source>
</evidence>
<dbReference type="Proteomes" id="UP000016934">
    <property type="component" value="Unassembled WGS sequence"/>
</dbReference>
<dbReference type="RefSeq" id="XP_007694439.1">
    <property type="nucleotide sequence ID" value="XM_007696249.1"/>
</dbReference>
<dbReference type="OMA" id="HIVRDAW"/>
<dbReference type="InterPro" id="IPR038883">
    <property type="entry name" value="AN11006-like"/>
</dbReference>
<dbReference type="PANTHER" id="PTHR42085:SF2">
    <property type="entry name" value="F-BOX DOMAIN-CONTAINING PROTEIN"/>
    <property type="match status" value="1"/>
</dbReference>
<keyword evidence="2" id="KW-1185">Reference proteome</keyword>